<name>A0A2I2L3N0_9VIRU</name>
<dbReference type="GeneID" id="35381998"/>
<dbReference type="Proteomes" id="UP000236316">
    <property type="component" value="Segment"/>
</dbReference>
<organism evidence="1">
    <name type="scientific">Orpheovirus IHUMI-LCC2</name>
    <dbReference type="NCBI Taxonomy" id="2023057"/>
    <lineage>
        <taxon>Viruses</taxon>
        <taxon>Varidnaviria</taxon>
        <taxon>Bamfordvirae</taxon>
        <taxon>Nucleocytoviricota</taxon>
        <taxon>Megaviricetes</taxon>
        <taxon>Pimascovirales</taxon>
        <taxon>Ocovirineae</taxon>
        <taxon>Orpheoviridae</taxon>
        <taxon>Alphaorpheovirus</taxon>
        <taxon>Alphaorpheovirus massiliense</taxon>
    </lineage>
</organism>
<dbReference type="KEGG" id="vg:35381998"/>
<reference evidence="1" key="1">
    <citation type="submission" date="2017-08" db="EMBL/GenBank/DDBJ databases">
        <authorList>
            <consortium name="Urmite Genomes"/>
        </authorList>
    </citation>
    <scope>NUCLEOTIDE SEQUENCE [LARGE SCALE GENOMIC DNA]</scope>
    <source>
        <strain evidence="1">IHUMI-LCC2</strain>
    </source>
</reference>
<dbReference type="RefSeq" id="YP_009448438.1">
    <property type="nucleotide sequence ID" value="NC_036594.1"/>
</dbReference>
<proteinExistence type="predicted"/>
<accession>A0A2I2L3N0</accession>
<evidence type="ECO:0000313" key="1">
    <source>
        <dbReference type="EMBL" id="SNW62136.1"/>
    </source>
</evidence>
<sequence length="412" mass="45966">MSEIIDICNQVASGAIIFYALVNVLTGNDNTGQVGRGYFGLQPYRTLQAAVNALSRQLQGESSIARGQAIIINSPTSSVERINGNLTIPRGIFVRPGDAQGTYNIFDPFGVPLIAINGTLNVGPDTRFESLVFQANNIISNGTHCAGRVVFRRNNVIPFNAEVQPINNNQFFNITDGRFALRDGEIEASVDTLFNMKNSTLALQGCKVVERDGEVGFDLHNSKVFIDNCNLDFEVDTFLHANNESSLQINNSDMIIKGGNVILNDINSSNAKYDRTFINLQVDRVKDVTNGNKVIYNFDTFLGNFEGLLDEDTAEYNVITKNGIISSQSAKVLRCLTEYSVQCSDQYLVFKHSKELQVVLPNNTYNGRTLSIKFIDVRKRAIRGRFNDDDIEKMKKLNILNLVYINKVWYLI</sequence>
<gene>
    <name evidence="1" type="ORF">ORPV_232</name>
</gene>
<evidence type="ECO:0000313" key="2">
    <source>
        <dbReference type="Proteomes" id="UP000236316"/>
    </source>
</evidence>
<protein>
    <submittedName>
        <fullName evidence="1">Uncharacterized protein</fullName>
    </submittedName>
</protein>
<keyword evidence="2" id="KW-1185">Reference proteome</keyword>
<dbReference type="EMBL" id="LT906555">
    <property type="protein sequence ID" value="SNW62136.1"/>
    <property type="molecule type" value="Genomic_DNA"/>
</dbReference>